<gene>
    <name evidence="1" type="ORF">CPT_Maja_077</name>
</gene>
<evidence type="ECO:0000313" key="2">
    <source>
        <dbReference type="Proteomes" id="UP000593952"/>
    </source>
</evidence>
<dbReference type="EMBL" id="MT708549">
    <property type="protein sequence ID" value="QOV06297.1"/>
    <property type="molecule type" value="Genomic_DNA"/>
</dbReference>
<evidence type="ECO:0000313" key="1">
    <source>
        <dbReference type="EMBL" id="QOV06297.1"/>
    </source>
</evidence>
<keyword evidence="2" id="KW-1185">Reference proteome</keyword>
<sequence length="72" mass="8265">MKYCKDCKNFRTFGGRAEMCLRGWKESVVEDVIHGPQEKSDYDFEGNARDERKGTGDQNCGIEAKFFEPIPV</sequence>
<name>A0A7S6U0A6_9CAUD</name>
<reference evidence="1 2" key="1">
    <citation type="submission" date="2020-07" db="EMBL/GenBank/DDBJ databases">
        <title>Complete genome sequence of Burkholderia gladioli phage Maja.</title>
        <authorList>
            <person name="Yu Z."/>
            <person name="Yao G.W."/>
            <person name="Guadalupe Vizoso-Pinto M."/>
            <person name="Sun L."/>
            <person name="Le T."/>
            <person name="Gonzalez C."/>
            <person name="Young R."/>
            <person name="Liu M."/>
        </authorList>
    </citation>
    <scope>NUCLEOTIDE SEQUENCE [LARGE SCALE GENOMIC DNA]</scope>
</reference>
<dbReference type="Proteomes" id="UP000593952">
    <property type="component" value="Segment"/>
</dbReference>
<organism evidence="1 2">
    <name type="scientific">Burkholderia phage Maja</name>
    <dbReference type="NCBI Taxonomy" id="2767571"/>
    <lineage>
        <taxon>Viruses</taxon>
        <taxon>Duplodnaviria</taxon>
        <taxon>Heunggongvirae</taxon>
        <taxon>Uroviricota</taxon>
        <taxon>Caudoviricetes</taxon>
        <taxon>Lindbergviridae</taxon>
        <taxon>Gladiolivirus</taxon>
        <taxon>Gladiolivirus maja</taxon>
    </lineage>
</organism>
<protein>
    <submittedName>
        <fullName evidence="1">Uncharacterized protein</fullName>
    </submittedName>
</protein>
<proteinExistence type="predicted"/>
<accession>A0A7S6U0A6</accession>